<comment type="subcellular location">
    <subcellularLocation>
        <location evidence="1">Cell membrane</location>
    </subcellularLocation>
</comment>
<reference evidence="11" key="1">
    <citation type="submission" date="2022-11" db="UniProtKB">
        <authorList>
            <consortium name="WormBaseParasite"/>
        </authorList>
    </citation>
    <scope>IDENTIFICATION</scope>
</reference>
<keyword evidence="5 8" id="KW-1133">Transmembrane helix</keyword>
<keyword evidence="6 8" id="KW-0472">Membrane</keyword>
<dbReference type="InterPro" id="IPR057711">
    <property type="entry name" value="DUF7951"/>
</dbReference>
<dbReference type="Pfam" id="PF25824">
    <property type="entry name" value="DUF7951"/>
    <property type="match status" value="1"/>
</dbReference>
<dbReference type="PANTHER" id="PTHR46182:SF2">
    <property type="entry name" value="FI19480P1"/>
    <property type="match status" value="1"/>
</dbReference>
<dbReference type="WBParaSite" id="PSAMB.scaffold172size69389.g2868.t1">
    <property type="protein sequence ID" value="PSAMB.scaffold172size69389.g2868.t1"/>
    <property type="gene ID" value="PSAMB.scaffold172size69389.g2868"/>
</dbReference>
<dbReference type="GO" id="GO:0031410">
    <property type="term" value="C:cytoplasmic vesicle"/>
    <property type="evidence" value="ECO:0007669"/>
    <property type="project" value="TreeGrafter"/>
</dbReference>
<dbReference type="SUPFAM" id="SSF49299">
    <property type="entry name" value="PKD domain"/>
    <property type="match status" value="2"/>
</dbReference>
<evidence type="ECO:0000256" key="7">
    <source>
        <dbReference type="ARBA" id="ARBA00023180"/>
    </source>
</evidence>
<organism evidence="10 11">
    <name type="scientific">Plectus sambesii</name>
    <dbReference type="NCBI Taxonomy" id="2011161"/>
    <lineage>
        <taxon>Eukaryota</taxon>
        <taxon>Metazoa</taxon>
        <taxon>Ecdysozoa</taxon>
        <taxon>Nematoda</taxon>
        <taxon>Chromadorea</taxon>
        <taxon>Plectida</taxon>
        <taxon>Plectina</taxon>
        <taxon>Plectoidea</taxon>
        <taxon>Plectidae</taxon>
        <taxon>Plectus</taxon>
    </lineage>
</organism>
<dbReference type="PANTHER" id="PTHR46182">
    <property type="entry name" value="FI19480P1"/>
    <property type="match status" value="1"/>
</dbReference>
<evidence type="ECO:0000313" key="10">
    <source>
        <dbReference type="Proteomes" id="UP000887566"/>
    </source>
</evidence>
<dbReference type="CDD" id="cd00146">
    <property type="entry name" value="PKD"/>
    <property type="match status" value="2"/>
</dbReference>
<feature type="domain" description="PKD/Chitinase" evidence="9">
    <location>
        <begin position="899"/>
        <end position="986"/>
    </location>
</feature>
<feature type="domain" description="PKD/Chitinase" evidence="9">
    <location>
        <begin position="802"/>
        <end position="893"/>
    </location>
</feature>
<dbReference type="Pfam" id="PF22352">
    <property type="entry name" value="K319L-like_PKD"/>
    <property type="match status" value="4"/>
</dbReference>
<evidence type="ECO:0000256" key="5">
    <source>
        <dbReference type="ARBA" id="ARBA00022989"/>
    </source>
</evidence>
<feature type="domain" description="PKD/Chitinase" evidence="9">
    <location>
        <begin position="990"/>
        <end position="1082"/>
    </location>
</feature>
<dbReference type="Gene3D" id="2.60.40.10">
    <property type="entry name" value="Immunoglobulins"/>
    <property type="match status" value="5"/>
</dbReference>
<evidence type="ECO:0000256" key="4">
    <source>
        <dbReference type="ARBA" id="ARBA00022737"/>
    </source>
</evidence>
<evidence type="ECO:0000256" key="1">
    <source>
        <dbReference type="ARBA" id="ARBA00004236"/>
    </source>
</evidence>
<feature type="domain" description="PKD/Chitinase" evidence="9">
    <location>
        <begin position="696"/>
        <end position="785"/>
    </location>
</feature>
<keyword evidence="3 8" id="KW-0812">Transmembrane</keyword>
<evidence type="ECO:0000256" key="2">
    <source>
        <dbReference type="ARBA" id="ARBA00022475"/>
    </source>
</evidence>
<proteinExistence type="predicted"/>
<dbReference type="InterPro" id="IPR035986">
    <property type="entry name" value="PKD_dom_sf"/>
</dbReference>
<evidence type="ECO:0000256" key="3">
    <source>
        <dbReference type="ARBA" id="ARBA00022692"/>
    </source>
</evidence>
<dbReference type="InterPro" id="IPR022409">
    <property type="entry name" value="PKD/Chitinase_dom"/>
</dbReference>
<evidence type="ECO:0000259" key="9">
    <source>
        <dbReference type="SMART" id="SM00089"/>
    </source>
</evidence>
<sequence>MLSCNVREDFLVEASFEKDDTTNVSCAKRMQLKLMRLHDGQEVFIGSKSFPWPEIKMPKQMQYVPEGDFVEIRGASNIAKVPLKLKDQVVESVGKQANREPPVCIPTWNAHGKPEKGLISPLLAPIHDMLKSSKDPWLGQWNALEAALVNCPVVSPPLCLNAADQKKLLAFLLSKPDHVRLLADLIKRKVFGLPVADDLVKQLVATKNINVLQEFVSQCLNFPESANAQVLKFCASQPEKASDGLLKTALRKPYTRELLVDVMQKVETGLDTNSAVVLINRLLPVVSTGGDSELVDKAIELISVLVDSFSTQIILDEKYHETIVKAVDITSGMTAVLDSYAQLQNRLKCNNSMVDSANLDGDYELIAKVPALGKDAGKYYPISSATRNVTACILACCLSDDCHVAFVFNGTICYKISCNSKESCNPVSSESEQHAKSVFVWVREPKTGSLQEPTKTAIAASGTSLATAKKSLYGRVCGDSLDPCPPPFACITADTGKICACPKGTLYDQQNDTCKTLAPVTGTVKDFKPKACEEDLHQCGGDNEKCKYIENSKKGWCICIDGYVRSNSSGQCVSTKPKSLAQTKMAPNPKSKTPLNVVIEGPKTVQLPVESVQLIATLTGESAKVTNLTYYWEVLKGDSGLVGYVDSFAKADFTMTRLKMPGTITLQVTVSNDDYIGIREFTLEVLAEKKPNVKPKALIRPDSPVQGTTGNKVVLDAEGSSDEDGKIAAFSWKLLKGPVVPLPAMTTGTLTLDRLVAGNYSFSLTVTDDQGADDEATVEVLITEERDDPPIAMISRCGESGTGSINVRLPLAALFLCGNGSKDDMGPVTYKWFRIDELIKQLPVDQTGTNQPVLKLAGLVANEKFGPYQFKLEVTDSKGQKDETTFSVFVSKAENQKPVPDAGANQTVELPTTSAIVDGTVTDDGSIEKYSWTQISGPSRATITNQDKPKATMSDLMEGVYQFRLNVTDDGGLTATDDIFITVTRSKNEPPKAIADNVAVTLPMSVAILNGSKSTDDAGVVSYKWTPMDDVPACMIPLGGSDSKPVLMVSNLLPGEFVFNLTVADLPGITNTIAVKLTVESGSVRNHSIELYLNQPVEKFTYGLRNKLQQRLAAALLSLVSGHTVDVKFTEIGVDPTSGRLRIVFHALYTDENENKQQVIIGEHAVKVLREEKSMLEEFQVDSIDTFYCLSTCSGHGVCSHFSKECVCDKFWMPNLFSAYVLGRKRDNCSWSILYFTIILILIVSTVGGTLWMMLCAGEDRKNNSWCRSRTARRRKRYRLLDDSQSPPRIAMKSGKGGGKLTSALLVSTDSNASESETEEILYSRDEAIKRKAPTTEVKA</sequence>
<feature type="transmembrane region" description="Helical" evidence="8">
    <location>
        <begin position="1233"/>
        <end position="1255"/>
    </location>
</feature>
<feature type="domain" description="PKD/Chitinase" evidence="9">
    <location>
        <begin position="596"/>
        <end position="688"/>
    </location>
</feature>
<evidence type="ECO:0000256" key="6">
    <source>
        <dbReference type="ARBA" id="ARBA00023136"/>
    </source>
</evidence>
<keyword evidence="4" id="KW-0677">Repeat</keyword>
<evidence type="ECO:0000313" key="11">
    <source>
        <dbReference type="WBParaSite" id="PSAMB.scaffold172size69389.g2868.t1"/>
    </source>
</evidence>
<dbReference type="InterPro" id="IPR029865">
    <property type="entry name" value="KIAA0319-like"/>
</dbReference>
<dbReference type="InterPro" id="IPR013980">
    <property type="entry name" value="MANSC_dom"/>
</dbReference>
<name>A0A914VA28_9BILA</name>
<keyword evidence="7" id="KW-0325">Glycoprotein</keyword>
<dbReference type="GO" id="GO:0005886">
    <property type="term" value="C:plasma membrane"/>
    <property type="evidence" value="ECO:0007669"/>
    <property type="project" value="UniProtKB-SubCell"/>
</dbReference>
<keyword evidence="2" id="KW-1003">Cell membrane</keyword>
<accession>A0A914VA28</accession>
<dbReference type="SMART" id="SM00089">
    <property type="entry name" value="PKD"/>
    <property type="match status" value="5"/>
</dbReference>
<dbReference type="GO" id="GO:0001764">
    <property type="term" value="P:neuron migration"/>
    <property type="evidence" value="ECO:0007669"/>
    <property type="project" value="TreeGrafter"/>
</dbReference>
<evidence type="ECO:0000256" key="8">
    <source>
        <dbReference type="SAM" id="Phobius"/>
    </source>
</evidence>
<dbReference type="Pfam" id="PF23597">
    <property type="entry name" value="KIAA0319_N"/>
    <property type="match status" value="1"/>
</dbReference>
<dbReference type="InterPro" id="IPR013783">
    <property type="entry name" value="Ig-like_fold"/>
</dbReference>
<dbReference type="Proteomes" id="UP000887566">
    <property type="component" value="Unplaced"/>
</dbReference>
<keyword evidence="10" id="KW-1185">Reference proteome</keyword>
<protein>
    <submittedName>
        <fullName evidence="11">PKD/Chitinase domain-containing protein</fullName>
    </submittedName>
</protein>